<reference evidence="1 2" key="1">
    <citation type="submission" date="2019-06" db="EMBL/GenBank/DDBJ databases">
        <title>Draft genome of Streptomyces sedi sp. JCM16909.</title>
        <authorList>
            <person name="Klykleung N."/>
            <person name="Tanasupawat S."/>
            <person name="Kudo T."/>
            <person name="Yuki M."/>
            <person name="Ohkuma M."/>
        </authorList>
    </citation>
    <scope>NUCLEOTIDE SEQUENCE [LARGE SCALE GENOMIC DNA]</scope>
    <source>
        <strain evidence="1 2">JCM 16909</strain>
    </source>
</reference>
<gene>
    <name evidence="1" type="ORF">FH715_18905</name>
</gene>
<protein>
    <submittedName>
        <fullName evidence="1">Uncharacterized protein</fullName>
    </submittedName>
</protein>
<dbReference type="Proteomes" id="UP000311713">
    <property type="component" value="Unassembled WGS sequence"/>
</dbReference>
<sequence>MHDSADTLFRLIDGGDYQAVPDALAAMTADERRAAVPGLRAARAALGEVGADARSHDHDRRVAVQLAGAGCLDTVDAVADWLLTGNTRVPSIRIWRVWRPDEPLLRCLFADGPDSRDTAFQTELVRRIAEAPADSGDQPYYRLVTELVRRSGCPVPTTELFVRTWARETAKRRRRAALAVDPFLPTLLDRLFALDWEPEVMLGDEYDTWPAALASLAADGTLDADRLHRLVLASLVRGSRVAHVMRFRLETLRCLAPPPEACVRYEDDYVRLLVGGPATVVVHAQEVLDELLPPARVVELSPRVLLRPGEKAFRAQLAWLARSVREAPGVRGAALAALTRVRDELEEGERRARVEELIARGVA</sequence>
<proteinExistence type="predicted"/>
<evidence type="ECO:0000313" key="1">
    <source>
        <dbReference type="EMBL" id="TNM28224.1"/>
    </source>
</evidence>
<keyword evidence="2" id="KW-1185">Reference proteome</keyword>
<accession>A0A5C4UWZ5</accession>
<name>A0A5C4UWZ5_9ACTN</name>
<dbReference type="EMBL" id="VDGT01000014">
    <property type="protein sequence ID" value="TNM28224.1"/>
    <property type="molecule type" value="Genomic_DNA"/>
</dbReference>
<comment type="caution">
    <text evidence="1">The sequence shown here is derived from an EMBL/GenBank/DDBJ whole genome shotgun (WGS) entry which is preliminary data.</text>
</comment>
<organism evidence="1 2">
    <name type="scientific">Streptomyces sedi</name>
    <dbReference type="NCBI Taxonomy" id="555059"/>
    <lineage>
        <taxon>Bacteria</taxon>
        <taxon>Bacillati</taxon>
        <taxon>Actinomycetota</taxon>
        <taxon>Actinomycetes</taxon>
        <taxon>Kitasatosporales</taxon>
        <taxon>Streptomycetaceae</taxon>
        <taxon>Streptomyces</taxon>
    </lineage>
</organism>
<dbReference type="RefSeq" id="WP_139646874.1">
    <property type="nucleotide sequence ID" value="NZ_BAAAZS010000028.1"/>
</dbReference>
<dbReference type="AlphaFoldDB" id="A0A5C4UWZ5"/>
<dbReference type="OrthoDB" id="3245799at2"/>
<evidence type="ECO:0000313" key="2">
    <source>
        <dbReference type="Proteomes" id="UP000311713"/>
    </source>
</evidence>